<feature type="transmembrane region" description="Helical" evidence="2">
    <location>
        <begin position="34"/>
        <end position="51"/>
    </location>
</feature>
<proteinExistence type="predicted"/>
<dbReference type="KEGG" id="vck:PG915_14980"/>
<evidence type="ECO:0000256" key="2">
    <source>
        <dbReference type="SAM" id="Phobius"/>
    </source>
</evidence>
<dbReference type="EMBL" id="CP115920">
    <property type="protein sequence ID" value="XCD15847.2"/>
    <property type="molecule type" value="Genomic_DNA"/>
</dbReference>
<feature type="compositionally biased region" description="Low complexity" evidence="1">
    <location>
        <begin position="10"/>
        <end position="23"/>
    </location>
</feature>
<accession>A0AAU8BHU3</accession>
<keyword evidence="2" id="KW-0812">Transmembrane</keyword>
<evidence type="ECO:0000313" key="3">
    <source>
        <dbReference type="EMBL" id="XCD15847.2"/>
    </source>
</evidence>
<keyword evidence="2" id="KW-1133">Transmembrane helix</keyword>
<feature type="region of interest" description="Disordered" evidence="1">
    <location>
        <begin position="1"/>
        <end position="26"/>
    </location>
</feature>
<protein>
    <recommendedName>
        <fullName evidence="4">GlyGly-CTERM sorting domain-containing protein</fullName>
    </recommendedName>
</protein>
<name>A0AAU8BHU3_9VIBR</name>
<dbReference type="AlphaFoldDB" id="A0AAU8BHU3"/>
<keyword evidence="2" id="KW-0472">Membrane</keyword>
<evidence type="ECO:0000256" key="1">
    <source>
        <dbReference type="SAM" id="MobiDB-lite"/>
    </source>
</evidence>
<evidence type="ECO:0008006" key="4">
    <source>
        <dbReference type="Google" id="ProtNLM"/>
    </source>
</evidence>
<gene>
    <name evidence="3" type="ORF">PG915_14980</name>
</gene>
<sequence>MPINAGGGAAAPSSSRSSNSSGQSVGGINMGGGVPTWLIIAGVVAVLIVWMRKK</sequence>
<reference evidence="3" key="1">
    <citation type="submission" date="2023-01" db="EMBL/GenBank/DDBJ databases">
        <title>Vibrio sp. CB1-14 genome sequencing.</title>
        <authorList>
            <person name="Otstavnykh N."/>
            <person name="Isaeva M."/>
            <person name="Meleshko D."/>
        </authorList>
    </citation>
    <scope>NUCLEOTIDE SEQUENCE</scope>
    <source>
        <strain evidence="3">CB1-14</strain>
    </source>
</reference>
<dbReference type="RefSeq" id="WP_353497229.1">
    <property type="nucleotide sequence ID" value="NZ_CP115920.1"/>
</dbReference>
<organism evidence="3">
    <name type="scientific">Vibrio chaetopteri</name>
    <dbReference type="NCBI Taxonomy" id="3016528"/>
    <lineage>
        <taxon>Bacteria</taxon>
        <taxon>Pseudomonadati</taxon>
        <taxon>Pseudomonadota</taxon>
        <taxon>Gammaproteobacteria</taxon>
        <taxon>Vibrionales</taxon>
        <taxon>Vibrionaceae</taxon>
        <taxon>Vibrio</taxon>
    </lineage>
</organism>